<comment type="catalytic activity">
    <reaction evidence="8">
        <text>thymidine + ATP = dTMP + ADP + H(+)</text>
        <dbReference type="Rhea" id="RHEA:19129"/>
        <dbReference type="ChEBI" id="CHEBI:15378"/>
        <dbReference type="ChEBI" id="CHEBI:17748"/>
        <dbReference type="ChEBI" id="CHEBI:30616"/>
        <dbReference type="ChEBI" id="CHEBI:63528"/>
        <dbReference type="ChEBI" id="CHEBI:456216"/>
        <dbReference type="EC" id="2.7.1.21"/>
    </reaction>
</comment>
<comment type="caution">
    <text evidence="11">The sequence shown here is derived from an EMBL/GenBank/DDBJ whole genome shotgun (WGS) entry which is preliminary data.</text>
</comment>
<dbReference type="InterPro" id="IPR027417">
    <property type="entry name" value="P-loop_NTPase"/>
</dbReference>
<dbReference type="InterPro" id="IPR001267">
    <property type="entry name" value="Thymidine_kinase"/>
</dbReference>
<evidence type="ECO:0000256" key="8">
    <source>
        <dbReference type="RuleBase" id="RU000544"/>
    </source>
</evidence>
<dbReference type="EMBL" id="JBHSEN010000001">
    <property type="protein sequence ID" value="MFC4428228.1"/>
    <property type="molecule type" value="Genomic_DNA"/>
</dbReference>
<proteinExistence type="inferred from homology"/>
<evidence type="ECO:0000256" key="3">
    <source>
        <dbReference type="ARBA" id="ARBA00022634"/>
    </source>
</evidence>
<comment type="similarity">
    <text evidence="1 9">Belongs to the thymidine kinase family.</text>
</comment>
<evidence type="ECO:0000256" key="9">
    <source>
        <dbReference type="RuleBase" id="RU004165"/>
    </source>
</evidence>
<evidence type="ECO:0000256" key="1">
    <source>
        <dbReference type="ARBA" id="ARBA00007587"/>
    </source>
</evidence>
<evidence type="ECO:0000256" key="7">
    <source>
        <dbReference type="ARBA" id="ARBA00022840"/>
    </source>
</evidence>
<gene>
    <name evidence="11" type="ORF">ACFO0K_00865</name>
</gene>
<keyword evidence="3 8" id="KW-0237">DNA synthesis</keyword>
<evidence type="ECO:0000256" key="4">
    <source>
        <dbReference type="ARBA" id="ARBA00022679"/>
    </source>
</evidence>
<dbReference type="RefSeq" id="WP_344230470.1">
    <property type="nucleotide sequence ID" value="NZ_BAAALH010000002.1"/>
</dbReference>
<dbReference type="EC" id="2.7.1.21" evidence="2 8"/>
<dbReference type="Proteomes" id="UP001595965">
    <property type="component" value="Unassembled WGS sequence"/>
</dbReference>
<keyword evidence="7 8" id="KW-0067">ATP-binding</keyword>
<keyword evidence="6 8" id="KW-0418">Kinase</keyword>
<reference evidence="12" key="1">
    <citation type="journal article" date="2019" name="Int. J. Syst. Evol. Microbiol.">
        <title>The Global Catalogue of Microorganisms (GCM) 10K type strain sequencing project: providing services to taxonomists for standard genome sequencing and annotation.</title>
        <authorList>
            <consortium name="The Broad Institute Genomics Platform"/>
            <consortium name="The Broad Institute Genome Sequencing Center for Infectious Disease"/>
            <person name="Wu L."/>
            <person name="Ma J."/>
        </authorList>
    </citation>
    <scope>NUCLEOTIDE SEQUENCE [LARGE SCALE GENOMIC DNA]</scope>
    <source>
        <strain evidence="12">CGMCC 1.12125</strain>
    </source>
</reference>
<dbReference type="PANTHER" id="PTHR11441:SF0">
    <property type="entry name" value="THYMIDINE KINASE, CYTOSOLIC"/>
    <property type="match status" value="1"/>
</dbReference>
<keyword evidence="12" id="KW-1185">Reference proteome</keyword>
<protein>
    <recommendedName>
        <fullName evidence="2 8">Thymidine kinase</fullName>
        <ecNumber evidence="2 8">2.7.1.21</ecNumber>
    </recommendedName>
</protein>
<organism evidence="11 12">
    <name type="scientific">Citricoccus alkalitolerans</name>
    <dbReference type="NCBI Taxonomy" id="246603"/>
    <lineage>
        <taxon>Bacteria</taxon>
        <taxon>Bacillati</taxon>
        <taxon>Actinomycetota</taxon>
        <taxon>Actinomycetes</taxon>
        <taxon>Micrococcales</taxon>
        <taxon>Micrococcaceae</taxon>
        <taxon>Citricoccus</taxon>
    </lineage>
</organism>
<evidence type="ECO:0000313" key="12">
    <source>
        <dbReference type="Proteomes" id="UP001595965"/>
    </source>
</evidence>
<keyword evidence="4 8" id="KW-0808">Transferase</keyword>
<dbReference type="Gene3D" id="3.40.50.300">
    <property type="entry name" value="P-loop containing nucleotide triphosphate hydrolases"/>
    <property type="match status" value="1"/>
</dbReference>
<dbReference type="PANTHER" id="PTHR11441">
    <property type="entry name" value="THYMIDINE KINASE"/>
    <property type="match status" value="1"/>
</dbReference>
<feature type="region of interest" description="Disordered" evidence="10">
    <location>
        <begin position="1"/>
        <end position="23"/>
    </location>
</feature>
<dbReference type="SUPFAM" id="SSF52540">
    <property type="entry name" value="P-loop containing nucleoside triphosphate hydrolases"/>
    <property type="match status" value="1"/>
</dbReference>
<sequence>MKTRLPGDGDQGPRAGVVDGHTGRGRIEVITGPMFAGKTEELMRRVRRATIAGLRVLVINHALDDRRGANTVSSHAGGRISARSVSDSADLRTWVDRADLADGGSLDLVAIDEAQFFGSDLVTVAIDLADRGVTVVVSGLCLTFDDQAFEPLPALMAAAESVTKLLAVCAVCGADAAFHRRVDGHGVVRSPDADGRAPGTDMAALGTGAAVPVTAEAARAGIGKPLVAAAEHVGGAGQYQARCRLHR</sequence>
<evidence type="ECO:0000256" key="5">
    <source>
        <dbReference type="ARBA" id="ARBA00022741"/>
    </source>
</evidence>
<accession>A0ABV8XTZ0</accession>
<evidence type="ECO:0000256" key="6">
    <source>
        <dbReference type="ARBA" id="ARBA00022777"/>
    </source>
</evidence>
<evidence type="ECO:0000256" key="2">
    <source>
        <dbReference type="ARBA" id="ARBA00012118"/>
    </source>
</evidence>
<dbReference type="Gene3D" id="3.30.60.20">
    <property type="match status" value="1"/>
</dbReference>
<evidence type="ECO:0000313" key="11">
    <source>
        <dbReference type="EMBL" id="MFC4428228.1"/>
    </source>
</evidence>
<dbReference type="Pfam" id="PF00265">
    <property type="entry name" value="TK"/>
    <property type="match status" value="1"/>
</dbReference>
<keyword evidence="5 8" id="KW-0547">Nucleotide-binding</keyword>
<evidence type="ECO:0000256" key="10">
    <source>
        <dbReference type="SAM" id="MobiDB-lite"/>
    </source>
</evidence>
<dbReference type="GO" id="GO:0016301">
    <property type="term" value="F:kinase activity"/>
    <property type="evidence" value="ECO:0007669"/>
    <property type="project" value="UniProtKB-KW"/>
</dbReference>
<name>A0ABV8XTZ0_9MICC</name>